<evidence type="ECO:0000313" key="9">
    <source>
        <dbReference type="Proteomes" id="UP000015104"/>
    </source>
</evidence>
<dbReference type="GO" id="GO:0005068">
    <property type="term" value="F:transmembrane receptor protein tyrosine kinase adaptor activity"/>
    <property type="evidence" value="ECO:0007669"/>
    <property type="project" value="TreeGrafter"/>
</dbReference>
<dbReference type="HOGENOM" id="CLU_527150_0_0_1"/>
<evidence type="ECO:0000256" key="4">
    <source>
        <dbReference type="ARBA" id="ARBA00023136"/>
    </source>
</evidence>
<feature type="domain" description="IRS-type PTB" evidence="7">
    <location>
        <begin position="24"/>
        <end position="126"/>
    </location>
</feature>
<keyword evidence="9" id="KW-1185">Reference proteome</keyword>
<keyword evidence="3" id="KW-0519">Myristate</keyword>
<dbReference type="GO" id="GO:0008543">
    <property type="term" value="P:fibroblast growth factor receptor signaling pathway"/>
    <property type="evidence" value="ECO:0007669"/>
    <property type="project" value="TreeGrafter"/>
</dbReference>
<dbReference type="GO" id="GO:0005104">
    <property type="term" value="F:fibroblast growth factor receptor binding"/>
    <property type="evidence" value="ECO:0007669"/>
    <property type="project" value="TreeGrafter"/>
</dbReference>
<sequence length="517" mass="55689">MGCVYSTPQRPLFRRSEEANGNGSTVNNSKIFDVVNVDDRGNEINHGQIEITENDLILHQRNKNSIVWPLRSLRRYGFDAELFSFECGRRCSTGPGIYAFKCVHAEQLFNVLQESLQHCTNITTPNNHITSPQHGTNQESVNLGTTVASPVIPTSTGSNCSAPPELAARAPVPVPPPPLLPNSPPHSYVNDIRSYINSPFYANTGVMNGTIAGLPFPSSHVNISKGRTGSARSASDINTNYAKLDDLVDYVNIDTAAAQYQTGVLDSTVTTTAPTVIATTTCTNTSSNSETNESLSTKRRASLACEEFIITNDEEQNCSTNAKDAKPPNLPVKPLPTMVPSCSSSTAIQGSSSQSSQAGPTISPKLTRRSESALSESITLSEIAEPVNYIILDLENTNTNNNNGPVYVTTGPATPVFKTPEEGSFILPGTTPPSTPTSIKSISSNYPPQSYATIDFDKTMALSNSAARYLKVTNGALSGSQEINFHHLMTSSTTRCSFIYECLSLLDGKFLTFFYTG</sequence>
<dbReference type="PANTHER" id="PTHR21258">
    <property type="entry name" value="DOCKING PROTEIN RELATED"/>
    <property type="match status" value="1"/>
</dbReference>
<dbReference type="GO" id="GO:0005737">
    <property type="term" value="C:cytoplasm"/>
    <property type="evidence" value="ECO:0007669"/>
    <property type="project" value="TreeGrafter"/>
</dbReference>
<comment type="subcellular location">
    <subcellularLocation>
        <location evidence="1">Membrane</location>
    </subcellularLocation>
</comment>
<evidence type="ECO:0000256" key="1">
    <source>
        <dbReference type="ARBA" id="ARBA00004370"/>
    </source>
</evidence>
<evidence type="ECO:0000259" key="7">
    <source>
        <dbReference type="PROSITE" id="PS51064"/>
    </source>
</evidence>
<dbReference type="PROSITE" id="PS51064">
    <property type="entry name" value="IRS_PTB"/>
    <property type="match status" value="1"/>
</dbReference>
<dbReference type="Proteomes" id="UP000015104">
    <property type="component" value="Unassembled WGS sequence"/>
</dbReference>
<evidence type="ECO:0000256" key="2">
    <source>
        <dbReference type="ARBA" id="ARBA00022553"/>
    </source>
</evidence>
<dbReference type="PANTHER" id="PTHR21258:SF55">
    <property type="entry name" value="FI23523P1"/>
    <property type="match status" value="1"/>
</dbReference>
<feature type="region of interest" description="Disordered" evidence="6">
    <location>
        <begin position="337"/>
        <end position="371"/>
    </location>
</feature>
<dbReference type="Gene3D" id="2.30.29.30">
    <property type="entry name" value="Pleckstrin-homology domain (PH domain)/Phosphotyrosine-binding domain (PTB)"/>
    <property type="match status" value="1"/>
</dbReference>
<evidence type="ECO:0000256" key="3">
    <source>
        <dbReference type="ARBA" id="ARBA00022707"/>
    </source>
</evidence>
<reference evidence="9" key="1">
    <citation type="submission" date="2011-08" db="EMBL/GenBank/DDBJ databases">
        <authorList>
            <person name="Rombauts S."/>
        </authorList>
    </citation>
    <scope>NUCLEOTIDE SEQUENCE</scope>
    <source>
        <strain evidence="9">London</strain>
    </source>
</reference>
<dbReference type="AlphaFoldDB" id="T1KXR6"/>
<proteinExistence type="predicted"/>
<keyword evidence="5" id="KW-0449">Lipoprotein</keyword>
<keyword evidence="4" id="KW-0472">Membrane</keyword>
<dbReference type="STRING" id="32264.T1KXR6"/>
<evidence type="ECO:0000256" key="5">
    <source>
        <dbReference type="ARBA" id="ARBA00023288"/>
    </source>
</evidence>
<organism evidence="8 9">
    <name type="scientific">Tetranychus urticae</name>
    <name type="common">Two-spotted spider mite</name>
    <dbReference type="NCBI Taxonomy" id="32264"/>
    <lineage>
        <taxon>Eukaryota</taxon>
        <taxon>Metazoa</taxon>
        <taxon>Ecdysozoa</taxon>
        <taxon>Arthropoda</taxon>
        <taxon>Chelicerata</taxon>
        <taxon>Arachnida</taxon>
        <taxon>Acari</taxon>
        <taxon>Acariformes</taxon>
        <taxon>Trombidiformes</taxon>
        <taxon>Prostigmata</taxon>
        <taxon>Eleutherengona</taxon>
        <taxon>Raphignathae</taxon>
        <taxon>Tetranychoidea</taxon>
        <taxon>Tetranychidae</taxon>
        <taxon>Tetranychus</taxon>
    </lineage>
</organism>
<keyword evidence="2" id="KW-0597">Phosphoprotein</keyword>
<dbReference type="EnsemblMetazoa" id="tetur26g01110.1">
    <property type="protein sequence ID" value="tetur26g01110.1"/>
    <property type="gene ID" value="tetur26g01110"/>
</dbReference>
<dbReference type="GO" id="GO:0016020">
    <property type="term" value="C:membrane"/>
    <property type="evidence" value="ECO:0007669"/>
    <property type="project" value="UniProtKB-SubCell"/>
</dbReference>
<feature type="compositionally biased region" description="Low complexity" evidence="6">
    <location>
        <begin position="341"/>
        <end position="363"/>
    </location>
</feature>
<dbReference type="EMBL" id="CAEY01000696">
    <property type="status" value="NOT_ANNOTATED_CDS"/>
    <property type="molecule type" value="Genomic_DNA"/>
</dbReference>
<name>T1KXR6_TETUR</name>
<dbReference type="InterPro" id="IPR011993">
    <property type="entry name" value="PH-like_dom_sf"/>
</dbReference>
<dbReference type="SMART" id="SM01244">
    <property type="entry name" value="IRS"/>
    <property type="match status" value="1"/>
</dbReference>
<accession>T1KXR6</accession>
<dbReference type="SUPFAM" id="SSF50729">
    <property type="entry name" value="PH domain-like"/>
    <property type="match status" value="1"/>
</dbReference>
<reference evidence="8" key="2">
    <citation type="submission" date="2015-06" db="UniProtKB">
        <authorList>
            <consortium name="EnsemblMetazoa"/>
        </authorList>
    </citation>
    <scope>IDENTIFICATION</scope>
</reference>
<dbReference type="InterPro" id="IPR038742">
    <property type="entry name" value="FRS2_PTB"/>
</dbReference>
<dbReference type="eggNOG" id="KOG4047">
    <property type="taxonomic scope" value="Eukaryota"/>
</dbReference>
<protein>
    <recommendedName>
        <fullName evidence="7">IRS-type PTB domain-containing protein</fullName>
    </recommendedName>
</protein>
<dbReference type="SMART" id="SM00310">
    <property type="entry name" value="PTBI"/>
    <property type="match status" value="1"/>
</dbReference>
<dbReference type="CDD" id="cd01202">
    <property type="entry name" value="PTB_FRS2"/>
    <property type="match status" value="1"/>
</dbReference>
<dbReference type="Pfam" id="PF02174">
    <property type="entry name" value="IRS"/>
    <property type="match status" value="1"/>
</dbReference>
<evidence type="ECO:0000313" key="8">
    <source>
        <dbReference type="EnsemblMetazoa" id="tetur26g01110.1"/>
    </source>
</evidence>
<dbReference type="InterPro" id="IPR050996">
    <property type="entry name" value="Docking_Protein_DOK"/>
</dbReference>
<evidence type="ECO:0000256" key="6">
    <source>
        <dbReference type="SAM" id="MobiDB-lite"/>
    </source>
</evidence>
<dbReference type="InterPro" id="IPR002404">
    <property type="entry name" value="IRS_PTB"/>
</dbReference>